<feature type="signal peptide" evidence="2">
    <location>
        <begin position="1"/>
        <end position="26"/>
    </location>
</feature>
<name>A0A0E1VS20_BURPE</name>
<feature type="compositionally biased region" description="Pro residues" evidence="1">
    <location>
        <begin position="58"/>
        <end position="70"/>
    </location>
</feature>
<proteinExistence type="predicted"/>
<dbReference type="EMBL" id="CM000833">
    <property type="protein sequence ID" value="EET02786.1"/>
    <property type="molecule type" value="Genomic_DNA"/>
</dbReference>
<keyword evidence="2" id="KW-0732">Signal</keyword>
<protein>
    <submittedName>
        <fullName evidence="3">Uncharacterized protein</fullName>
    </submittedName>
</protein>
<dbReference type="HOGENOM" id="CLU_2068731_0_0_4"/>
<reference evidence="3" key="1">
    <citation type="submission" date="2009-05" db="EMBL/GenBank/DDBJ databases">
        <authorList>
            <person name="Harkins D.M."/>
            <person name="DeShazer D."/>
            <person name="Woods D.E."/>
            <person name="Brinkac L.M."/>
            <person name="Brown K.A."/>
            <person name="Hung G.C."/>
            <person name="Tuanyok A."/>
            <person name="Zhang B."/>
            <person name="Nierman W.C."/>
        </authorList>
    </citation>
    <scope>NUCLEOTIDE SEQUENCE [LARGE SCALE GENOMIC DNA]</scope>
    <source>
        <strain evidence="3">1710a</strain>
    </source>
</reference>
<evidence type="ECO:0000313" key="3">
    <source>
        <dbReference type="EMBL" id="EET02786.1"/>
    </source>
</evidence>
<organism evidence="3">
    <name type="scientific">Burkholderia pseudomallei 1710a</name>
    <dbReference type="NCBI Taxonomy" id="320371"/>
    <lineage>
        <taxon>Bacteria</taxon>
        <taxon>Pseudomonadati</taxon>
        <taxon>Pseudomonadota</taxon>
        <taxon>Betaproteobacteria</taxon>
        <taxon>Burkholderiales</taxon>
        <taxon>Burkholderiaceae</taxon>
        <taxon>Burkholderia</taxon>
        <taxon>pseudomallei group</taxon>
    </lineage>
</organism>
<sequence>MMTPRMRWIALAAATLLGAAAAGWRARPPTARDAAPAGAPALAPAAPASDRARAAPPALTPAPAYAPPSRPLAKALPPMKVKPGGTSWNPDPATKPAPVEAQRGGPDIAGAQPLRPPPSASP</sequence>
<accession>A0A0E1VS20</accession>
<feature type="region of interest" description="Disordered" evidence="1">
    <location>
        <begin position="23"/>
        <end position="122"/>
    </location>
</feature>
<evidence type="ECO:0000256" key="2">
    <source>
        <dbReference type="SAM" id="SignalP"/>
    </source>
</evidence>
<feature type="compositionally biased region" description="Low complexity" evidence="1">
    <location>
        <begin position="23"/>
        <end position="57"/>
    </location>
</feature>
<feature type="chain" id="PRO_5002387991" evidence="2">
    <location>
        <begin position="27"/>
        <end position="122"/>
    </location>
</feature>
<evidence type="ECO:0000256" key="1">
    <source>
        <dbReference type="SAM" id="MobiDB-lite"/>
    </source>
</evidence>
<gene>
    <name evidence="3" type="ORF">BURPS1710A_A2690</name>
</gene>
<dbReference type="AlphaFoldDB" id="A0A0E1VS20"/>
<dbReference type="Proteomes" id="UP000001812">
    <property type="component" value="Chromosome II"/>
</dbReference>